<feature type="domain" description="Aldehyde dehydrogenase" evidence="7">
    <location>
        <begin position="6"/>
        <end position="462"/>
    </location>
</feature>
<evidence type="ECO:0000313" key="8">
    <source>
        <dbReference type="EMBL" id="PEJ35300.1"/>
    </source>
</evidence>
<dbReference type="GO" id="GO:0006081">
    <property type="term" value="P:aldehyde metabolic process"/>
    <property type="evidence" value="ECO:0007669"/>
    <property type="project" value="InterPro"/>
</dbReference>
<reference evidence="8 9" key="1">
    <citation type="submission" date="2017-09" db="EMBL/GenBank/DDBJ databases">
        <title>Large-scale bioinformatics analysis of Bacillus genomes uncovers conserved roles of natural products in bacterial physiology.</title>
        <authorList>
            <consortium name="Agbiome Team Llc"/>
            <person name="Bleich R.M."/>
            <person name="Kirk G.J."/>
            <person name="Santa Maria K.C."/>
            <person name="Allen S.E."/>
            <person name="Farag S."/>
            <person name="Shank E.A."/>
            <person name="Bowers A."/>
        </authorList>
    </citation>
    <scope>NUCLEOTIDE SEQUENCE [LARGE SCALE GENOMIC DNA]</scope>
    <source>
        <strain evidence="8 9">AFS003229</strain>
    </source>
</reference>
<dbReference type="InterPro" id="IPR016162">
    <property type="entry name" value="Ald_DH_N"/>
</dbReference>
<organism evidence="8 9">
    <name type="scientific">Peribacillus butanolivorans</name>
    <dbReference type="NCBI Taxonomy" id="421767"/>
    <lineage>
        <taxon>Bacteria</taxon>
        <taxon>Bacillati</taxon>
        <taxon>Bacillota</taxon>
        <taxon>Bacilli</taxon>
        <taxon>Bacillales</taxon>
        <taxon>Bacillaceae</taxon>
        <taxon>Peribacillus</taxon>
    </lineage>
</organism>
<gene>
    <name evidence="8" type="ORF">CN689_08305</name>
</gene>
<proteinExistence type="inferred from homology"/>
<dbReference type="InterPro" id="IPR029510">
    <property type="entry name" value="Ald_DH_CS_GLU"/>
</dbReference>
<evidence type="ECO:0000256" key="5">
    <source>
        <dbReference type="PROSITE-ProRule" id="PRU10007"/>
    </source>
</evidence>
<name>A0AAX0S679_9BACI</name>
<dbReference type="CDD" id="cd07099">
    <property type="entry name" value="ALDH_DDALDH"/>
    <property type="match status" value="1"/>
</dbReference>
<evidence type="ECO:0000256" key="4">
    <source>
        <dbReference type="PIRSR" id="PIRSR036492-1"/>
    </source>
</evidence>
<dbReference type="PANTHER" id="PTHR11699">
    <property type="entry name" value="ALDEHYDE DEHYDROGENASE-RELATED"/>
    <property type="match status" value="1"/>
</dbReference>
<evidence type="ECO:0000259" key="7">
    <source>
        <dbReference type="Pfam" id="PF00171"/>
    </source>
</evidence>
<dbReference type="RefSeq" id="WP_098175496.1">
    <property type="nucleotide sequence ID" value="NZ_NUEQ01000013.1"/>
</dbReference>
<feature type="active site" evidence="4">
    <location>
        <position position="271"/>
    </location>
</feature>
<dbReference type="PIRSF" id="PIRSF036492">
    <property type="entry name" value="ALDH"/>
    <property type="match status" value="1"/>
</dbReference>
<dbReference type="GO" id="GO:0016620">
    <property type="term" value="F:oxidoreductase activity, acting on the aldehyde or oxo group of donors, NAD or NADP as acceptor"/>
    <property type="evidence" value="ECO:0007669"/>
    <property type="project" value="InterPro"/>
</dbReference>
<keyword evidence="2 3" id="KW-0560">Oxidoreductase</keyword>
<dbReference type="PROSITE" id="PS00687">
    <property type="entry name" value="ALDEHYDE_DEHYDR_GLU"/>
    <property type="match status" value="1"/>
</dbReference>
<dbReference type="InterPro" id="IPR015590">
    <property type="entry name" value="Aldehyde_DH_dom"/>
</dbReference>
<dbReference type="AlphaFoldDB" id="A0AAX0S679"/>
<evidence type="ECO:0000256" key="1">
    <source>
        <dbReference type="ARBA" id="ARBA00009986"/>
    </source>
</evidence>
<evidence type="ECO:0000256" key="3">
    <source>
        <dbReference type="PIRNR" id="PIRNR036492"/>
    </source>
</evidence>
<sequence>MEELHTKWEVYSPATGEKIAELDETPLESIPHLYTKSRQAFQTWSKLPIKERLQYLKRLRLLMVNKMDEIAEVISKDTGKVKIEALVADIMPTIDAIKHIEKHAMKALSRQKVSTPLMLIGKKSYIDYMPRGTVLVISPWNYPLQLAMVPILNALAGGNTVIAKPSEVTPLVGMCIDNLFHEAGFPEGTVQFAHGGKDLGASLTEQKPDYIFFTGSVRTGKIIGEVAAKQLIPSTLELGGKDPMIVLRDANLERAVNGALWGAFTNSGQVCMSVERIYVERPIYKEFLSLLKEKANSLKQGTRLTDDIGSMTFPAQIDIVAGHLEDALNKGAILESGTSPNDWKTGQTYFIPPTILSNVNHSMKIMKEETFGPVLPVVPFDTEEEVVRLANDTEYGLNSSVWTKDTVKANRVASQLVTGAVTINDVLITVANHYLPFGGTKQSGIGRYHGEQGMRIFCHEKAIMKDNGKKNSEIQWYPYEGKYTKFLSLFQHYFSEKTNWIQFGKEYLQLIKISKEKRK</sequence>
<dbReference type="InterPro" id="IPR016163">
    <property type="entry name" value="Ald_DH_C"/>
</dbReference>
<dbReference type="Pfam" id="PF00171">
    <property type="entry name" value="Aldedh"/>
    <property type="match status" value="1"/>
</dbReference>
<dbReference type="InterPro" id="IPR012394">
    <property type="entry name" value="Aldehyde_DH_NAD(P)"/>
</dbReference>
<comment type="caution">
    <text evidence="8">The sequence shown here is derived from an EMBL/GenBank/DDBJ whole genome shotgun (WGS) entry which is preliminary data.</text>
</comment>
<dbReference type="EMBL" id="NUEQ01000013">
    <property type="protein sequence ID" value="PEJ35300.1"/>
    <property type="molecule type" value="Genomic_DNA"/>
</dbReference>
<evidence type="ECO:0000256" key="6">
    <source>
        <dbReference type="RuleBase" id="RU003345"/>
    </source>
</evidence>
<dbReference type="InterPro" id="IPR016161">
    <property type="entry name" value="Ald_DH/histidinol_DH"/>
</dbReference>
<feature type="active site" evidence="4 5">
    <location>
        <position position="237"/>
    </location>
</feature>
<dbReference type="FunFam" id="3.40.309.10:FF:000009">
    <property type="entry name" value="Aldehyde dehydrogenase A"/>
    <property type="match status" value="1"/>
</dbReference>
<dbReference type="SUPFAM" id="SSF53720">
    <property type="entry name" value="ALDH-like"/>
    <property type="match status" value="1"/>
</dbReference>
<dbReference type="Proteomes" id="UP000220106">
    <property type="component" value="Unassembled WGS sequence"/>
</dbReference>
<dbReference type="Gene3D" id="3.40.309.10">
    <property type="entry name" value="Aldehyde Dehydrogenase, Chain A, domain 2"/>
    <property type="match status" value="1"/>
</dbReference>
<protein>
    <recommendedName>
        <fullName evidence="3">Aldehyde dehydrogenase</fullName>
    </recommendedName>
</protein>
<evidence type="ECO:0000313" key="9">
    <source>
        <dbReference type="Proteomes" id="UP000220106"/>
    </source>
</evidence>
<comment type="similarity">
    <text evidence="1 3 6">Belongs to the aldehyde dehydrogenase family.</text>
</comment>
<dbReference type="Gene3D" id="3.40.605.10">
    <property type="entry name" value="Aldehyde Dehydrogenase, Chain A, domain 1"/>
    <property type="match status" value="1"/>
</dbReference>
<evidence type="ECO:0000256" key="2">
    <source>
        <dbReference type="ARBA" id="ARBA00023002"/>
    </source>
</evidence>
<accession>A0AAX0S679</accession>